<keyword evidence="1" id="KW-0472">Membrane</keyword>
<feature type="non-terminal residue" evidence="2">
    <location>
        <position position="203"/>
    </location>
</feature>
<feature type="non-terminal residue" evidence="2">
    <location>
        <position position="1"/>
    </location>
</feature>
<protein>
    <submittedName>
        <fullName evidence="2">Uncharacterized protein</fullName>
    </submittedName>
</protein>
<reference evidence="2 3" key="1">
    <citation type="submission" date="2016-07" db="EMBL/GenBank/DDBJ databases">
        <title>Pervasive Adenine N6-methylation of Active Genes in Fungi.</title>
        <authorList>
            <consortium name="DOE Joint Genome Institute"/>
            <person name="Mondo S.J."/>
            <person name="Dannebaum R.O."/>
            <person name="Kuo R.C."/>
            <person name="Labutti K."/>
            <person name="Haridas S."/>
            <person name="Kuo A."/>
            <person name="Salamov A."/>
            <person name="Ahrendt S.R."/>
            <person name="Lipzen A."/>
            <person name="Sullivan W."/>
            <person name="Andreopoulos W.B."/>
            <person name="Clum A."/>
            <person name="Lindquist E."/>
            <person name="Daum C."/>
            <person name="Ramamoorthy G.K."/>
            <person name="Gryganskyi A."/>
            <person name="Culley D."/>
            <person name="Magnuson J.K."/>
            <person name="James T.Y."/>
            <person name="O'Malley M.A."/>
            <person name="Stajich J.E."/>
            <person name="Spatafora J.W."/>
            <person name="Visel A."/>
            <person name="Grigoriev I.V."/>
        </authorList>
    </citation>
    <scope>NUCLEOTIDE SEQUENCE [LARGE SCALE GENOMIC DNA]</scope>
    <source>
        <strain evidence="2 3">NRRL 3301</strain>
    </source>
</reference>
<dbReference type="Proteomes" id="UP000242146">
    <property type="component" value="Unassembled WGS sequence"/>
</dbReference>
<sequence>LEDVTTMVAKYNEGYLEIAPGEIITKPINFWDARDQALANAVNYVESVTFALEASLLCLLHCFWNYLSCQTSSRPFMRTRENWIFITALFHNWPMLLNVRKGRKMVLLACLGVRAHFRFNQMLKKMRRFEHDKLHVKGRVQYYREMNKLLSFSLFWIGACMATLSADGLTDHHIINSSKIASDLLICVVNVNLIFAWVTSVLI</sequence>
<organism evidence="2 3">
    <name type="scientific">Hesseltinella vesiculosa</name>
    <dbReference type="NCBI Taxonomy" id="101127"/>
    <lineage>
        <taxon>Eukaryota</taxon>
        <taxon>Fungi</taxon>
        <taxon>Fungi incertae sedis</taxon>
        <taxon>Mucoromycota</taxon>
        <taxon>Mucoromycotina</taxon>
        <taxon>Mucoromycetes</taxon>
        <taxon>Mucorales</taxon>
        <taxon>Cunninghamellaceae</taxon>
        <taxon>Hesseltinella</taxon>
    </lineage>
</organism>
<dbReference type="STRING" id="101127.A0A1X2GEW5"/>
<keyword evidence="1" id="KW-1133">Transmembrane helix</keyword>
<keyword evidence="3" id="KW-1185">Reference proteome</keyword>
<comment type="caution">
    <text evidence="2">The sequence shown here is derived from an EMBL/GenBank/DDBJ whole genome shotgun (WGS) entry which is preliminary data.</text>
</comment>
<dbReference type="AlphaFoldDB" id="A0A1X2GEW5"/>
<evidence type="ECO:0000313" key="3">
    <source>
        <dbReference type="Proteomes" id="UP000242146"/>
    </source>
</evidence>
<proteinExistence type="predicted"/>
<feature type="transmembrane region" description="Helical" evidence="1">
    <location>
        <begin position="180"/>
        <end position="202"/>
    </location>
</feature>
<feature type="transmembrane region" description="Helical" evidence="1">
    <location>
        <begin position="149"/>
        <end position="168"/>
    </location>
</feature>
<keyword evidence="1" id="KW-0812">Transmembrane</keyword>
<evidence type="ECO:0000256" key="1">
    <source>
        <dbReference type="SAM" id="Phobius"/>
    </source>
</evidence>
<accession>A0A1X2GEW5</accession>
<name>A0A1X2GEW5_9FUNG</name>
<dbReference type="OrthoDB" id="2384193at2759"/>
<evidence type="ECO:0000313" key="2">
    <source>
        <dbReference type="EMBL" id="ORX52296.1"/>
    </source>
</evidence>
<dbReference type="EMBL" id="MCGT01000018">
    <property type="protein sequence ID" value="ORX52296.1"/>
    <property type="molecule type" value="Genomic_DNA"/>
</dbReference>
<gene>
    <name evidence="2" type="ORF">DM01DRAFT_1268663</name>
</gene>